<evidence type="ECO:0000256" key="2">
    <source>
        <dbReference type="ARBA" id="ARBA00022737"/>
    </source>
</evidence>
<comment type="subcellular location">
    <subcellularLocation>
        <location evidence="1">Nucleus</location>
    </subcellularLocation>
</comment>
<dbReference type="Proteomes" id="UP000886885">
    <property type="component" value="Chromosome 19A"/>
</dbReference>
<dbReference type="SMART" id="SM00717">
    <property type="entry name" value="SANT"/>
    <property type="match status" value="2"/>
</dbReference>
<gene>
    <name evidence="9" type="ORF">POTOM_058614</name>
</gene>
<dbReference type="CDD" id="cd00167">
    <property type="entry name" value="SANT"/>
    <property type="match status" value="2"/>
</dbReference>
<dbReference type="FunFam" id="1.10.10.60:FF:000015">
    <property type="entry name" value="Transcription factor RAX3"/>
    <property type="match status" value="1"/>
</dbReference>
<dbReference type="PANTHER" id="PTHR47997:SF28">
    <property type="entry name" value="TRANSCRIPTION FACTOR MYB15-LIKE"/>
    <property type="match status" value="1"/>
</dbReference>
<dbReference type="Pfam" id="PF00249">
    <property type="entry name" value="Myb_DNA-binding"/>
    <property type="match status" value="2"/>
</dbReference>
<reference evidence="9" key="1">
    <citation type="journal article" date="2020" name="bioRxiv">
        <title>Hybrid origin of Populus tomentosa Carr. identified through genome sequencing and phylogenomic analysis.</title>
        <authorList>
            <person name="An X."/>
            <person name="Gao K."/>
            <person name="Chen Z."/>
            <person name="Li J."/>
            <person name="Yang X."/>
            <person name="Yang X."/>
            <person name="Zhou J."/>
            <person name="Guo T."/>
            <person name="Zhao T."/>
            <person name="Huang S."/>
            <person name="Miao D."/>
            <person name="Khan W.U."/>
            <person name="Rao P."/>
            <person name="Ye M."/>
            <person name="Lei B."/>
            <person name="Liao W."/>
            <person name="Wang J."/>
            <person name="Ji L."/>
            <person name="Li Y."/>
            <person name="Guo B."/>
            <person name="Mustafa N.S."/>
            <person name="Li S."/>
            <person name="Yun Q."/>
            <person name="Keller S.R."/>
            <person name="Mao J."/>
            <person name="Zhang R."/>
            <person name="Strauss S.H."/>
        </authorList>
    </citation>
    <scope>NUCLEOTIDE SEQUENCE</scope>
    <source>
        <strain evidence="9">GM15</strain>
        <tissue evidence="9">Leaf</tissue>
    </source>
</reference>
<dbReference type="PROSITE" id="PS50090">
    <property type="entry name" value="MYB_LIKE"/>
    <property type="match status" value="2"/>
</dbReference>
<dbReference type="OrthoDB" id="2143914at2759"/>
<dbReference type="InterPro" id="IPR017930">
    <property type="entry name" value="Myb_dom"/>
</dbReference>
<accession>A0A8X8C0W2</accession>
<feature type="domain" description="HTH myb-type" evidence="8">
    <location>
        <begin position="66"/>
        <end position="121"/>
    </location>
</feature>
<evidence type="ECO:0000256" key="4">
    <source>
        <dbReference type="ARBA" id="ARBA00023125"/>
    </source>
</evidence>
<feature type="domain" description="HTH myb-type" evidence="8">
    <location>
        <begin position="9"/>
        <end position="65"/>
    </location>
</feature>
<evidence type="ECO:0000259" key="7">
    <source>
        <dbReference type="PROSITE" id="PS50090"/>
    </source>
</evidence>
<feature type="domain" description="Myb-like" evidence="7">
    <location>
        <begin position="62"/>
        <end position="117"/>
    </location>
</feature>
<dbReference type="GO" id="GO:0005634">
    <property type="term" value="C:nucleus"/>
    <property type="evidence" value="ECO:0007669"/>
    <property type="project" value="UniProtKB-SubCell"/>
</dbReference>
<keyword evidence="2" id="KW-0677">Repeat</keyword>
<organism evidence="9 10">
    <name type="scientific">Populus tomentosa</name>
    <name type="common">Chinese white poplar</name>
    <dbReference type="NCBI Taxonomy" id="118781"/>
    <lineage>
        <taxon>Eukaryota</taxon>
        <taxon>Viridiplantae</taxon>
        <taxon>Streptophyta</taxon>
        <taxon>Embryophyta</taxon>
        <taxon>Tracheophyta</taxon>
        <taxon>Spermatophyta</taxon>
        <taxon>Magnoliopsida</taxon>
        <taxon>eudicotyledons</taxon>
        <taxon>Gunneridae</taxon>
        <taxon>Pentapetalae</taxon>
        <taxon>rosids</taxon>
        <taxon>fabids</taxon>
        <taxon>Malpighiales</taxon>
        <taxon>Salicaceae</taxon>
        <taxon>Saliceae</taxon>
        <taxon>Populus</taxon>
    </lineage>
</organism>
<evidence type="ECO:0000256" key="5">
    <source>
        <dbReference type="ARBA" id="ARBA00023163"/>
    </source>
</evidence>
<dbReference type="EMBL" id="JAAWWB010000037">
    <property type="protein sequence ID" value="KAG6738979.1"/>
    <property type="molecule type" value="Genomic_DNA"/>
</dbReference>
<keyword evidence="6" id="KW-0539">Nucleus</keyword>
<keyword evidence="3" id="KW-0805">Transcription regulation</keyword>
<evidence type="ECO:0000313" key="10">
    <source>
        <dbReference type="Proteomes" id="UP000886885"/>
    </source>
</evidence>
<dbReference type="AlphaFoldDB" id="A0A8X8C0W2"/>
<sequence length="268" mass="30675">MVRAPYFDKNGVKKGAWSQEEDDKLREHIEKYGLWNWREIPKFAGLSRCGKSCRLRWMNYLRPDVKHGNYTKEEEDLILRLHENMEINCTACRWSKIAATLPGRTDNEVKNYWHAHLKKRTVKNQNTLVLKEKCSGSTSESEGSQTNKEMEAKTVVSYTPSNLILESTPLSPETSCSELSNLSTDFAPKLPVSAGTNWNNIAEDVLSSVPTFDESIGDFWTEPFVAGSASDQDNFPGLSFYQEEPFVSYYDDGMDFYYEMMQELPGNN</sequence>
<evidence type="ECO:0000256" key="6">
    <source>
        <dbReference type="ARBA" id="ARBA00023242"/>
    </source>
</evidence>
<protein>
    <submittedName>
        <fullName evidence="9">Uncharacterized protein</fullName>
    </submittedName>
</protein>
<evidence type="ECO:0000256" key="1">
    <source>
        <dbReference type="ARBA" id="ARBA00004123"/>
    </source>
</evidence>
<keyword evidence="4" id="KW-0238">DNA-binding</keyword>
<evidence type="ECO:0000256" key="3">
    <source>
        <dbReference type="ARBA" id="ARBA00023015"/>
    </source>
</evidence>
<evidence type="ECO:0000313" key="9">
    <source>
        <dbReference type="EMBL" id="KAG6738979.1"/>
    </source>
</evidence>
<dbReference type="PANTHER" id="PTHR47997">
    <property type="entry name" value="MYB DOMAIN PROTEIN 55"/>
    <property type="match status" value="1"/>
</dbReference>
<feature type="domain" description="Myb-like" evidence="7">
    <location>
        <begin position="9"/>
        <end position="61"/>
    </location>
</feature>
<dbReference type="PROSITE" id="PS51294">
    <property type="entry name" value="HTH_MYB"/>
    <property type="match status" value="2"/>
</dbReference>
<evidence type="ECO:0000259" key="8">
    <source>
        <dbReference type="PROSITE" id="PS51294"/>
    </source>
</evidence>
<keyword evidence="10" id="KW-1185">Reference proteome</keyword>
<dbReference type="InterPro" id="IPR051953">
    <property type="entry name" value="Plant_SW-associated_TFs"/>
</dbReference>
<dbReference type="GO" id="GO:0003677">
    <property type="term" value="F:DNA binding"/>
    <property type="evidence" value="ECO:0007669"/>
    <property type="project" value="UniProtKB-KW"/>
</dbReference>
<name>A0A8X8C0W2_POPTO</name>
<proteinExistence type="predicted"/>
<keyword evidence="5" id="KW-0804">Transcription</keyword>
<dbReference type="InterPro" id="IPR001005">
    <property type="entry name" value="SANT/Myb"/>
</dbReference>
<comment type="caution">
    <text evidence="9">The sequence shown here is derived from an EMBL/GenBank/DDBJ whole genome shotgun (WGS) entry which is preliminary data.</text>
</comment>